<dbReference type="Gene3D" id="2.30.180.10">
    <property type="entry name" value="FAS1 domain"/>
    <property type="match status" value="1"/>
</dbReference>
<feature type="compositionally biased region" description="Low complexity" evidence="10">
    <location>
        <begin position="209"/>
        <end position="227"/>
    </location>
</feature>
<keyword evidence="4" id="KW-0449">Lipoprotein</keyword>
<feature type="domain" description="FAS1" evidence="12">
    <location>
        <begin position="46"/>
        <end position="190"/>
    </location>
</feature>
<dbReference type="AlphaFoldDB" id="A0A6G1ERG6"/>
<evidence type="ECO:0000256" key="1">
    <source>
        <dbReference type="ARBA" id="ARBA00004609"/>
    </source>
</evidence>
<comment type="caution">
    <text evidence="13">The sequence shown here is derived from an EMBL/GenBank/DDBJ whole genome shotgun (WGS) entry which is preliminary data.</text>
</comment>
<dbReference type="PROSITE" id="PS50213">
    <property type="entry name" value="FAS1"/>
    <property type="match status" value="1"/>
</dbReference>
<keyword evidence="3" id="KW-1003">Cell membrane</keyword>
<dbReference type="FunFam" id="2.30.180.10:FF:000006">
    <property type="entry name" value="Fasciclin-like arabinogalactan protein 11"/>
    <property type="match status" value="1"/>
</dbReference>
<comment type="subcellular location">
    <subcellularLocation>
        <location evidence="1">Cell membrane</location>
        <topology evidence="1">Lipid-anchor</topology>
        <topology evidence="1">GPI-anchor</topology>
    </subcellularLocation>
</comment>
<keyword evidence="4" id="KW-0336">GPI-anchor</keyword>
<dbReference type="InterPro" id="IPR000782">
    <property type="entry name" value="FAS1_domain"/>
</dbReference>
<keyword evidence="5 11" id="KW-0732">Signal</keyword>
<evidence type="ECO:0000256" key="2">
    <source>
        <dbReference type="ARBA" id="ARBA00007843"/>
    </source>
</evidence>
<dbReference type="Pfam" id="PF02469">
    <property type="entry name" value="Fasciclin"/>
    <property type="match status" value="1"/>
</dbReference>
<feature type="signal peptide" evidence="11">
    <location>
        <begin position="1"/>
        <end position="18"/>
    </location>
</feature>
<dbReference type="SUPFAM" id="SSF82153">
    <property type="entry name" value="FAS1 domain"/>
    <property type="match status" value="1"/>
</dbReference>
<reference evidence="13 14" key="1">
    <citation type="submission" date="2019-11" db="EMBL/GenBank/DDBJ databases">
        <title>Whole genome sequence of Oryza granulata.</title>
        <authorList>
            <person name="Li W."/>
        </authorList>
    </citation>
    <scope>NUCLEOTIDE SEQUENCE [LARGE SCALE GENOMIC DNA]</scope>
    <source>
        <strain evidence="14">cv. Menghai</strain>
        <tissue evidence="13">Leaf</tissue>
    </source>
</reference>
<evidence type="ECO:0000256" key="8">
    <source>
        <dbReference type="ARBA" id="ARBA00023180"/>
    </source>
</evidence>
<dbReference type="InterPro" id="IPR036378">
    <property type="entry name" value="FAS1_dom_sf"/>
</dbReference>
<comment type="similarity">
    <text evidence="2">Belongs to the fasciclin-like AGP family.</text>
</comment>
<feature type="chain" id="PRO_5026309727" description="FAS1 domain-containing protein" evidence="11">
    <location>
        <begin position="19"/>
        <end position="258"/>
    </location>
</feature>
<keyword evidence="14" id="KW-1185">Reference proteome</keyword>
<dbReference type="Proteomes" id="UP000479710">
    <property type="component" value="Unassembled WGS sequence"/>
</dbReference>
<organism evidence="13 14">
    <name type="scientific">Oryza meyeriana var. granulata</name>
    <dbReference type="NCBI Taxonomy" id="110450"/>
    <lineage>
        <taxon>Eukaryota</taxon>
        <taxon>Viridiplantae</taxon>
        <taxon>Streptophyta</taxon>
        <taxon>Embryophyta</taxon>
        <taxon>Tracheophyta</taxon>
        <taxon>Spermatophyta</taxon>
        <taxon>Magnoliopsida</taxon>
        <taxon>Liliopsida</taxon>
        <taxon>Poales</taxon>
        <taxon>Poaceae</taxon>
        <taxon>BOP clade</taxon>
        <taxon>Oryzoideae</taxon>
        <taxon>Oryzeae</taxon>
        <taxon>Oryzinae</taxon>
        <taxon>Oryza</taxon>
        <taxon>Oryza meyeriana</taxon>
    </lineage>
</organism>
<evidence type="ECO:0000313" key="13">
    <source>
        <dbReference type="EMBL" id="KAF0927217.1"/>
    </source>
</evidence>
<keyword evidence="6" id="KW-0654">Proteoglycan</keyword>
<dbReference type="SMART" id="SM00554">
    <property type="entry name" value="FAS1"/>
    <property type="match status" value="1"/>
</dbReference>
<dbReference type="GO" id="GO:0005886">
    <property type="term" value="C:plasma membrane"/>
    <property type="evidence" value="ECO:0007669"/>
    <property type="project" value="UniProtKB-SubCell"/>
</dbReference>
<evidence type="ECO:0000256" key="10">
    <source>
        <dbReference type="SAM" id="MobiDB-lite"/>
    </source>
</evidence>
<keyword evidence="7" id="KW-0472">Membrane</keyword>
<evidence type="ECO:0000256" key="6">
    <source>
        <dbReference type="ARBA" id="ARBA00022974"/>
    </source>
</evidence>
<gene>
    <name evidence="13" type="ORF">E2562_031015</name>
</gene>
<proteinExistence type="inferred from homology"/>
<evidence type="ECO:0000256" key="7">
    <source>
        <dbReference type="ARBA" id="ARBA00023136"/>
    </source>
</evidence>
<sequence length="258" mass="25521">MAMARGFLVAAALCLALAVPAAMGQAAAPAPKAAAAPAPKAAAAGPPNVTAILEKGGSYSTFIRLMKSTQQDTQLNSQLNGTSTGFTVFAPTDGAFSGLKAGTLNSLSQQDQVSLVQAHIVPRYYSMDAFDTASNPVRTQASGADGPYTLNITATSTDQVNVSTGVVVTTVGNALRADQPLAVYSVDKVLLPYALFGPKPPPSPPPVPSAGKKPSKGDSSASAEAPAGSGGNSAGAAAAGARAAGWVLAALVAAASLL</sequence>
<evidence type="ECO:0000256" key="9">
    <source>
        <dbReference type="ARBA" id="ARBA00024686"/>
    </source>
</evidence>
<dbReference type="GO" id="GO:0009834">
    <property type="term" value="P:plant-type secondary cell wall biogenesis"/>
    <property type="evidence" value="ECO:0007669"/>
    <property type="project" value="TreeGrafter"/>
</dbReference>
<name>A0A6G1ERG6_9ORYZ</name>
<dbReference type="OrthoDB" id="286301at2759"/>
<evidence type="ECO:0000256" key="4">
    <source>
        <dbReference type="ARBA" id="ARBA00022622"/>
    </source>
</evidence>
<dbReference type="EMBL" id="SPHZ02000003">
    <property type="protein sequence ID" value="KAF0927217.1"/>
    <property type="molecule type" value="Genomic_DNA"/>
</dbReference>
<accession>A0A6G1ERG6</accession>
<comment type="function">
    <text evidence="9">May be a cell surface adhesion protein.</text>
</comment>
<keyword evidence="8" id="KW-0325">Glycoprotein</keyword>
<protein>
    <recommendedName>
        <fullName evidence="12">FAS1 domain-containing protein</fullName>
    </recommendedName>
</protein>
<evidence type="ECO:0000256" key="11">
    <source>
        <dbReference type="SAM" id="SignalP"/>
    </source>
</evidence>
<evidence type="ECO:0000259" key="12">
    <source>
        <dbReference type="PROSITE" id="PS50213"/>
    </source>
</evidence>
<dbReference type="PANTHER" id="PTHR32077">
    <property type="entry name" value="FASCICLIN-LIKE ARABINOGALACTAN PROTEIN"/>
    <property type="match status" value="1"/>
</dbReference>
<dbReference type="PANTHER" id="PTHR32077:SF33">
    <property type="entry name" value="OS05G0563550 PROTEIN"/>
    <property type="match status" value="1"/>
</dbReference>
<evidence type="ECO:0000313" key="14">
    <source>
        <dbReference type="Proteomes" id="UP000479710"/>
    </source>
</evidence>
<feature type="region of interest" description="Disordered" evidence="10">
    <location>
        <begin position="200"/>
        <end position="236"/>
    </location>
</feature>
<evidence type="ECO:0000256" key="5">
    <source>
        <dbReference type="ARBA" id="ARBA00022729"/>
    </source>
</evidence>
<dbReference type="InterPro" id="IPR045003">
    <property type="entry name" value="FLA_A"/>
</dbReference>
<evidence type="ECO:0000256" key="3">
    <source>
        <dbReference type="ARBA" id="ARBA00022475"/>
    </source>
</evidence>
<dbReference type="GO" id="GO:0098552">
    <property type="term" value="C:side of membrane"/>
    <property type="evidence" value="ECO:0007669"/>
    <property type="project" value="UniProtKB-KW"/>
</dbReference>